<sequence>MPNANATNGNPPNLPSNVLLFTPTTQQTAHSLLNGSVFTRLAASGQTEPAQLAEALRSVDESFCLCHRNVILIFDSDAEGKDVQDAHHEHFRVVCLALKDKDINLNVAGCVHDASTALEAGFQLDELNSTSVLVIDLMAEDGEE</sequence>
<dbReference type="Proteomes" id="UP000799302">
    <property type="component" value="Unassembled WGS sequence"/>
</dbReference>
<keyword evidence="2" id="KW-1185">Reference proteome</keyword>
<evidence type="ECO:0000313" key="1">
    <source>
        <dbReference type="EMBL" id="KAF2671880.1"/>
    </source>
</evidence>
<name>A0A6A6UJC5_9PEZI</name>
<accession>A0A6A6UJC5</accession>
<gene>
    <name evidence="1" type="ORF">BT63DRAFT_411218</name>
</gene>
<reference evidence="1" key="1">
    <citation type="journal article" date="2020" name="Stud. Mycol.">
        <title>101 Dothideomycetes genomes: a test case for predicting lifestyles and emergence of pathogens.</title>
        <authorList>
            <person name="Haridas S."/>
            <person name="Albert R."/>
            <person name="Binder M."/>
            <person name="Bloem J."/>
            <person name="Labutti K."/>
            <person name="Salamov A."/>
            <person name="Andreopoulos B."/>
            <person name="Baker S."/>
            <person name="Barry K."/>
            <person name="Bills G."/>
            <person name="Bluhm B."/>
            <person name="Cannon C."/>
            <person name="Castanera R."/>
            <person name="Culley D."/>
            <person name="Daum C."/>
            <person name="Ezra D."/>
            <person name="Gonzalez J."/>
            <person name="Henrissat B."/>
            <person name="Kuo A."/>
            <person name="Liang C."/>
            <person name="Lipzen A."/>
            <person name="Lutzoni F."/>
            <person name="Magnuson J."/>
            <person name="Mondo S."/>
            <person name="Nolan M."/>
            <person name="Ohm R."/>
            <person name="Pangilinan J."/>
            <person name="Park H.-J."/>
            <person name="Ramirez L."/>
            <person name="Alfaro M."/>
            <person name="Sun H."/>
            <person name="Tritt A."/>
            <person name="Yoshinaga Y."/>
            <person name="Zwiers L.-H."/>
            <person name="Turgeon B."/>
            <person name="Goodwin S."/>
            <person name="Spatafora J."/>
            <person name="Crous P."/>
            <person name="Grigoriev I."/>
        </authorList>
    </citation>
    <scope>NUCLEOTIDE SEQUENCE</scope>
    <source>
        <strain evidence="1">CBS 115976</strain>
    </source>
</reference>
<dbReference type="EMBL" id="MU004232">
    <property type="protein sequence ID" value="KAF2671880.1"/>
    <property type="molecule type" value="Genomic_DNA"/>
</dbReference>
<dbReference type="AlphaFoldDB" id="A0A6A6UJC5"/>
<organism evidence="1 2">
    <name type="scientific">Microthyrium microscopicum</name>
    <dbReference type="NCBI Taxonomy" id="703497"/>
    <lineage>
        <taxon>Eukaryota</taxon>
        <taxon>Fungi</taxon>
        <taxon>Dikarya</taxon>
        <taxon>Ascomycota</taxon>
        <taxon>Pezizomycotina</taxon>
        <taxon>Dothideomycetes</taxon>
        <taxon>Dothideomycetes incertae sedis</taxon>
        <taxon>Microthyriales</taxon>
        <taxon>Microthyriaceae</taxon>
        <taxon>Microthyrium</taxon>
    </lineage>
</organism>
<evidence type="ECO:0000313" key="2">
    <source>
        <dbReference type="Proteomes" id="UP000799302"/>
    </source>
</evidence>
<protein>
    <submittedName>
        <fullName evidence="1">Uncharacterized protein</fullName>
    </submittedName>
</protein>
<proteinExistence type="predicted"/>
<dbReference type="OrthoDB" id="5280080at2759"/>